<accession>A0A1M6RDQ7</accession>
<dbReference type="EMBL" id="FQZK01000017">
    <property type="protein sequence ID" value="SHK30631.1"/>
    <property type="molecule type" value="Genomic_DNA"/>
</dbReference>
<proteinExistence type="predicted"/>
<organism evidence="1 2">
    <name type="scientific">Nocardiopsis flavescens</name>
    <dbReference type="NCBI Taxonomy" id="758803"/>
    <lineage>
        <taxon>Bacteria</taxon>
        <taxon>Bacillati</taxon>
        <taxon>Actinomycetota</taxon>
        <taxon>Actinomycetes</taxon>
        <taxon>Streptosporangiales</taxon>
        <taxon>Nocardiopsidaceae</taxon>
        <taxon>Nocardiopsis</taxon>
    </lineage>
</organism>
<evidence type="ECO:0000313" key="1">
    <source>
        <dbReference type="EMBL" id="SHK30631.1"/>
    </source>
</evidence>
<reference evidence="1 2" key="1">
    <citation type="submission" date="2016-11" db="EMBL/GenBank/DDBJ databases">
        <authorList>
            <person name="Jaros S."/>
            <person name="Januszkiewicz K."/>
            <person name="Wedrychowicz H."/>
        </authorList>
    </citation>
    <scope>NUCLEOTIDE SEQUENCE [LARGE SCALE GENOMIC DNA]</scope>
    <source>
        <strain evidence="1 2">CGMCC 4.5723</strain>
    </source>
</reference>
<name>A0A1M6RDQ7_9ACTN</name>
<dbReference type="Proteomes" id="UP000184452">
    <property type="component" value="Unassembled WGS sequence"/>
</dbReference>
<sequence length="74" mass="8335">MNHRHLRPAAWSRRTPVGFDHAAWMRRNSPLTPAQCEAQGLCVDCGGRGGLWWSFGAEYRYTPCRSCTPEGGTR</sequence>
<protein>
    <submittedName>
        <fullName evidence="1">Uncharacterized protein</fullName>
    </submittedName>
</protein>
<evidence type="ECO:0000313" key="2">
    <source>
        <dbReference type="Proteomes" id="UP000184452"/>
    </source>
</evidence>
<dbReference type="STRING" id="758803.SAMN05421803_11766"/>
<gene>
    <name evidence="1" type="ORF">SAMN05421803_11766</name>
</gene>
<dbReference type="AlphaFoldDB" id="A0A1M6RDQ7"/>
<keyword evidence="2" id="KW-1185">Reference proteome</keyword>